<accession>A0A0X8P4E5</accession>
<evidence type="ECO:0000256" key="1">
    <source>
        <dbReference type="SAM" id="SignalP"/>
    </source>
</evidence>
<name>A0A0X8P4E5_ALCXX</name>
<reference evidence="3" key="1">
    <citation type="submission" date="2015-12" db="EMBL/GenBank/DDBJ databases">
        <title>FDA dAtabase for Regulatory Grade micrObial Sequences (FDA-ARGOS): Supporting development and validation of Infectious Disease Dx tests.</title>
        <authorList>
            <person name="Case J."/>
            <person name="Tallon L."/>
            <person name="Sadzewicz L."/>
            <person name="Sengamalay N."/>
            <person name="Ott S."/>
            <person name="Godinez A."/>
            <person name="Nagaraj S."/>
            <person name="Nadendla S."/>
            <person name="Sichtig H."/>
        </authorList>
    </citation>
    <scope>NUCLEOTIDE SEQUENCE [LARGE SCALE GENOMIC DNA]</scope>
    <source>
        <strain evidence="3">FDAARGOS_147</strain>
    </source>
</reference>
<dbReference type="RefSeq" id="WP_061074003.1">
    <property type="nucleotide sequence ID" value="NZ_CP014060.2"/>
</dbReference>
<dbReference type="EMBL" id="CP014060">
    <property type="protein sequence ID" value="AMG39687.1"/>
    <property type="molecule type" value="Genomic_DNA"/>
</dbReference>
<evidence type="ECO:0000313" key="2">
    <source>
        <dbReference type="EMBL" id="AMG39687.1"/>
    </source>
</evidence>
<gene>
    <name evidence="2" type="ORF">AL504_29025</name>
</gene>
<dbReference type="AlphaFoldDB" id="A0A0X8P4E5"/>
<dbReference type="Proteomes" id="UP000060602">
    <property type="component" value="Chromosome"/>
</dbReference>
<feature type="signal peptide" evidence="1">
    <location>
        <begin position="1"/>
        <end position="23"/>
    </location>
</feature>
<proteinExistence type="predicted"/>
<evidence type="ECO:0000313" key="3">
    <source>
        <dbReference type="Proteomes" id="UP000060602"/>
    </source>
</evidence>
<keyword evidence="1" id="KW-0732">Signal</keyword>
<feature type="chain" id="PRO_5007069297" evidence="1">
    <location>
        <begin position="24"/>
        <end position="196"/>
    </location>
</feature>
<sequence>MHAHPIRHAVAAALLLLAMHAQAQEGLPAPVNGITFEEWAAGNARLASNQPLDGVLKILKVDEGQWKQADAAFIEELKRRDPGSPTFMRYGEVFANPAVGRFANAGEQPKVEGKLATYDDYARLQADMSAGVKAGKDPQAILKEYGLNTYQYSQESGKWVRMMATVNDPAELERLAAIREKYQREARAKYGLPAAD</sequence>
<protein>
    <submittedName>
        <fullName evidence="2">Uncharacterized protein</fullName>
    </submittedName>
</protein>
<organism evidence="2 3">
    <name type="scientific">Alcaligenes xylosoxydans xylosoxydans</name>
    <name type="common">Achromobacter xylosoxidans</name>
    <dbReference type="NCBI Taxonomy" id="85698"/>
    <lineage>
        <taxon>Bacteria</taxon>
        <taxon>Pseudomonadati</taxon>
        <taxon>Pseudomonadota</taxon>
        <taxon>Betaproteobacteria</taxon>
        <taxon>Burkholderiales</taxon>
        <taxon>Alcaligenaceae</taxon>
        <taxon>Achromobacter</taxon>
    </lineage>
</organism>